<feature type="signal peptide" evidence="3">
    <location>
        <begin position="1"/>
        <end position="19"/>
    </location>
</feature>
<dbReference type="PROSITE" id="PS50853">
    <property type="entry name" value="FN3"/>
    <property type="match status" value="3"/>
</dbReference>
<dbReference type="OrthoDB" id="5982258at2759"/>
<protein>
    <recommendedName>
        <fullName evidence="8">Immunoglobulin I-set domain protein</fullName>
    </recommendedName>
</protein>
<dbReference type="InterPro" id="IPR003598">
    <property type="entry name" value="Ig_sub2"/>
</dbReference>
<dbReference type="InterPro" id="IPR003961">
    <property type="entry name" value="FN3_dom"/>
</dbReference>
<feature type="domain" description="Fibronectin type-III" evidence="5">
    <location>
        <begin position="788"/>
        <end position="890"/>
    </location>
</feature>
<dbReference type="SMART" id="SM00408">
    <property type="entry name" value="IGc2"/>
    <property type="match status" value="4"/>
</dbReference>
<keyword evidence="3" id="KW-0732">Signal</keyword>
<dbReference type="AlphaFoldDB" id="A0A016SSS2"/>
<dbReference type="Gene3D" id="2.60.40.10">
    <property type="entry name" value="Immunoglobulins"/>
    <property type="match status" value="9"/>
</dbReference>
<dbReference type="InterPro" id="IPR013783">
    <property type="entry name" value="Ig-like_fold"/>
</dbReference>
<dbReference type="PROSITE" id="PS50835">
    <property type="entry name" value="IG_LIKE"/>
    <property type="match status" value="5"/>
</dbReference>
<gene>
    <name evidence="6" type="primary">Acey_s0182.g899</name>
    <name evidence="6" type="synonym">Acey-rig-6</name>
    <name evidence="6" type="ORF">Y032_0182g899</name>
</gene>
<comment type="caution">
    <text evidence="6">The sequence shown here is derived from an EMBL/GenBank/DDBJ whole genome shotgun (WGS) entry which is preliminary data.</text>
</comment>
<dbReference type="Pfam" id="PF07679">
    <property type="entry name" value="I-set"/>
    <property type="match status" value="1"/>
</dbReference>
<evidence type="ECO:0000313" key="6">
    <source>
        <dbReference type="EMBL" id="EYB93451.1"/>
    </source>
</evidence>
<dbReference type="GO" id="GO:0098609">
    <property type="term" value="P:cell-cell adhesion"/>
    <property type="evidence" value="ECO:0007669"/>
    <property type="project" value="TreeGrafter"/>
</dbReference>
<keyword evidence="2" id="KW-1015">Disulfide bond</keyword>
<dbReference type="PANTHER" id="PTHR44170:SF6">
    <property type="entry name" value="CONTACTIN"/>
    <property type="match status" value="1"/>
</dbReference>
<dbReference type="InterPro" id="IPR036179">
    <property type="entry name" value="Ig-like_dom_sf"/>
</dbReference>
<dbReference type="CDD" id="cd00063">
    <property type="entry name" value="FN3"/>
    <property type="match status" value="2"/>
</dbReference>
<dbReference type="GO" id="GO:0007411">
    <property type="term" value="P:axon guidance"/>
    <property type="evidence" value="ECO:0007669"/>
    <property type="project" value="TreeGrafter"/>
</dbReference>
<accession>A0A016SSS2</accession>
<dbReference type="InterPro" id="IPR013098">
    <property type="entry name" value="Ig_I-set"/>
</dbReference>
<evidence type="ECO:0000256" key="3">
    <source>
        <dbReference type="SAM" id="SignalP"/>
    </source>
</evidence>
<dbReference type="InterPro" id="IPR003599">
    <property type="entry name" value="Ig_sub"/>
</dbReference>
<dbReference type="SUPFAM" id="SSF48726">
    <property type="entry name" value="Immunoglobulin"/>
    <property type="match status" value="5"/>
</dbReference>
<dbReference type="SUPFAM" id="SSF49265">
    <property type="entry name" value="Fibronectin type III"/>
    <property type="match status" value="2"/>
</dbReference>
<evidence type="ECO:0000259" key="4">
    <source>
        <dbReference type="PROSITE" id="PS50835"/>
    </source>
</evidence>
<feature type="domain" description="Fibronectin type-III" evidence="5">
    <location>
        <begin position="1106"/>
        <end position="1212"/>
    </location>
</feature>
<dbReference type="SUPFAM" id="SSF56436">
    <property type="entry name" value="C-type lectin-like"/>
    <property type="match status" value="1"/>
</dbReference>
<feature type="chain" id="PRO_5001487125" description="Immunoglobulin I-set domain protein" evidence="3">
    <location>
        <begin position="20"/>
        <end position="1242"/>
    </location>
</feature>
<feature type="domain" description="Ig-like" evidence="4">
    <location>
        <begin position="245"/>
        <end position="332"/>
    </location>
</feature>
<dbReference type="EMBL" id="JARK01001518">
    <property type="protein sequence ID" value="EYB93451.1"/>
    <property type="molecule type" value="Genomic_DNA"/>
</dbReference>
<dbReference type="InterPro" id="IPR036116">
    <property type="entry name" value="FN3_sf"/>
</dbReference>
<dbReference type="PANTHER" id="PTHR44170">
    <property type="entry name" value="PROTEIN SIDEKICK"/>
    <property type="match status" value="1"/>
</dbReference>
<keyword evidence="7" id="KW-1185">Reference proteome</keyword>
<feature type="domain" description="Ig-like" evidence="4">
    <location>
        <begin position="549"/>
        <end position="637"/>
    </location>
</feature>
<dbReference type="InterPro" id="IPR007110">
    <property type="entry name" value="Ig-like_dom"/>
</dbReference>
<reference evidence="7" key="1">
    <citation type="journal article" date="2015" name="Nat. Genet.">
        <title>The genome and transcriptome of the zoonotic hookworm Ancylostoma ceylanicum identify infection-specific gene families.</title>
        <authorList>
            <person name="Schwarz E.M."/>
            <person name="Hu Y."/>
            <person name="Antoshechkin I."/>
            <person name="Miller M.M."/>
            <person name="Sternberg P.W."/>
            <person name="Aroian R.V."/>
        </authorList>
    </citation>
    <scope>NUCLEOTIDE SEQUENCE</scope>
    <source>
        <strain evidence="7">HY135</strain>
    </source>
</reference>
<dbReference type="Proteomes" id="UP000024635">
    <property type="component" value="Unassembled WGS sequence"/>
</dbReference>
<proteinExistence type="predicted"/>
<feature type="domain" description="Fibronectin type-III" evidence="5">
    <location>
        <begin position="1003"/>
        <end position="1099"/>
    </location>
</feature>
<dbReference type="SMART" id="SM00409">
    <property type="entry name" value="IG"/>
    <property type="match status" value="4"/>
</dbReference>
<evidence type="ECO:0000313" key="7">
    <source>
        <dbReference type="Proteomes" id="UP000024635"/>
    </source>
</evidence>
<organism evidence="6 7">
    <name type="scientific">Ancylostoma ceylanicum</name>
    <dbReference type="NCBI Taxonomy" id="53326"/>
    <lineage>
        <taxon>Eukaryota</taxon>
        <taxon>Metazoa</taxon>
        <taxon>Ecdysozoa</taxon>
        <taxon>Nematoda</taxon>
        <taxon>Chromadorea</taxon>
        <taxon>Rhabditida</taxon>
        <taxon>Rhabditina</taxon>
        <taxon>Rhabditomorpha</taxon>
        <taxon>Strongyloidea</taxon>
        <taxon>Ancylostomatidae</taxon>
        <taxon>Ancylostomatinae</taxon>
        <taxon>Ancylostoma</taxon>
    </lineage>
</organism>
<dbReference type="InterPro" id="IPR016187">
    <property type="entry name" value="CTDL_fold"/>
</dbReference>
<keyword evidence="1" id="KW-0677">Repeat</keyword>
<dbReference type="GO" id="GO:0005886">
    <property type="term" value="C:plasma membrane"/>
    <property type="evidence" value="ECO:0007669"/>
    <property type="project" value="TreeGrafter"/>
</dbReference>
<dbReference type="SMART" id="SM00060">
    <property type="entry name" value="FN3"/>
    <property type="match status" value="3"/>
</dbReference>
<sequence length="1242" mass="136922">MTVVSAIFSLILFIQGVFSFIDDSKCPSSWTPSGDSCIKPFLRPLTSSEAQRTCIAEGGILLDCDRPGMVDDAADILRSLYDNGLHEVTWLVSRRGGEAPRAISRHSGNNYKLIDVPSSATFPFLCSLTRIGRRSLLIQQMLLNTGAPRLISHAPPEVFFHSRADADYVVLPCSAEGNPTPVITWFKNDIDVKRLAPKIQLVTPSGSSVPYLLSGGSLLVPAEPSLAYSSFHCTAKNKYGEVRGPSTILKPAFLESFRPHRGNVVPLYNGGAKLECEAPNHQPKSHSFLWLYDSSTDRILPNSERTLVSLDGTLYLSYVTKADETSYACSLSLSSTQSGHYGPFFRLQVPVPQETPFPPRIDSAQPQVFPEAPTVGSTVYLECFAYGNPVPIYKWSRVDGRRVNKKAVFMHHGRVLRIDHAEVSDNGRYKCSAGNSLGVAAGEVTLLLRTPPTIMLPLADRLVPTESVFTLECPLSTMDMHSSVEWFKDAKPIVPLLMPSHQRKRFNVNQNILTVNSTTTGDSGVYQCVVSSEVGVASSSAYVLVRDSPPVFPRQAMPKKLFAVNGSSVSIPCFYYASPRGHSRWADAGGAKLPHKGRVRDHHGVLHIENVLHDDAGYFFCSAHNRLGKAHAQMELVVVDKAQVQVDSDGSLSPEETVNISCSVAVDCGKSSDCPEAFFKWTFDNRSLDSLSGMHVKTKFREQLRHSLQGRRLIQKVNLQVSPGKATRPNKVACFSLYGEDSLDLSPKPQIPAPLALKVEQEQQAVRLAWRKPSTHRDIRNHAVSGEVTDDIQRFLKTYGTCKVLLGTVIVPYVELQADSSGGYLVELRTKDDRQWRPAPREVIAETESQSVVLDSLIPNTLYQFRIRTVDSTSMGDPSTPTSWIRTPPAAPVEAVESLRWRALDNSTIFVEWDPVETIHHAGDHLRYRLSWSMEDSASVEAVTAGKRTFHSHHLETKNPQAIVRMNATDDCRMLVFSVRPVNDQGAGLTSTDTVAFMNSKGEPRQVFFKNATALNSTHASFSWEWDKVNECGRTRAVQLNCSTEGEDPIVVAVSADFTEWLLGGLIPDSKYTCTLQPFGVDGDHGAPSDPLEIITKQKPPSEAPVISKLSLRTVESDVGYTTVIEWSAIDFPHANITDAATGYKIFVYVSETASEAVVLTMPINRLSNPERPSARLDGLRLMYMYTIQVAGYNSGGLGPLSSPRIIRLGPQSTLDEPSSARCFPFILPILWCLLIQISWSS</sequence>
<feature type="domain" description="Ig-like" evidence="4">
    <location>
        <begin position="451"/>
        <end position="544"/>
    </location>
</feature>
<dbReference type="Pfam" id="PF13927">
    <property type="entry name" value="Ig_3"/>
    <property type="match status" value="2"/>
</dbReference>
<dbReference type="GO" id="GO:0030424">
    <property type="term" value="C:axon"/>
    <property type="evidence" value="ECO:0007669"/>
    <property type="project" value="TreeGrafter"/>
</dbReference>
<evidence type="ECO:0000259" key="5">
    <source>
        <dbReference type="PROSITE" id="PS50853"/>
    </source>
</evidence>
<feature type="domain" description="Ig-like" evidence="4">
    <location>
        <begin position="366"/>
        <end position="447"/>
    </location>
</feature>
<evidence type="ECO:0000256" key="1">
    <source>
        <dbReference type="ARBA" id="ARBA00022737"/>
    </source>
</evidence>
<feature type="domain" description="Ig-like" evidence="4">
    <location>
        <begin position="156"/>
        <end position="237"/>
    </location>
</feature>
<name>A0A016SSS2_9BILA</name>
<dbReference type="CDD" id="cd00096">
    <property type="entry name" value="Ig"/>
    <property type="match status" value="1"/>
</dbReference>
<evidence type="ECO:0000256" key="2">
    <source>
        <dbReference type="ARBA" id="ARBA00023157"/>
    </source>
</evidence>
<evidence type="ECO:0008006" key="8">
    <source>
        <dbReference type="Google" id="ProtNLM"/>
    </source>
</evidence>
<dbReference type="STRING" id="53326.A0A016SSS2"/>